<keyword evidence="6" id="KW-0418">Kinase</keyword>
<dbReference type="CDD" id="cd14014">
    <property type="entry name" value="STKc_PknB_like"/>
    <property type="match status" value="1"/>
</dbReference>
<keyword evidence="4" id="KW-0067">ATP-binding</keyword>
<evidence type="ECO:0000313" key="6">
    <source>
        <dbReference type="EMBL" id="QKD81720.1"/>
    </source>
</evidence>
<dbReference type="InterPro" id="IPR036322">
    <property type="entry name" value="WD40_repeat_dom_sf"/>
</dbReference>
<dbReference type="SMART" id="SM00220">
    <property type="entry name" value="S_TKc"/>
    <property type="match status" value="1"/>
</dbReference>
<evidence type="ECO:0000256" key="2">
    <source>
        <dbReference type="ARBA" id="ARBA00022737"/>
    </source>
</evidence>
<evidence type="ECO:0000259" key="5">
    <source>
        <dbReference type="PROSITE" id="PS50011"/>
    </source>
</evidence>
<dbReference type="GO" id="GO:0005524">
    <property type="term" value="F:ATP binding"/>
    <property type="evidence" value="ECO:0007669"/>
    <property type="project" value="UniProtKB-UniRule"/>
</dbReference>
<dbReference type="PROSITE" id="PS00107">
    <property type="entry name" value="PROTEIN_KINASE_ATP"/>
    <property type="match status" value="1"/>
</dbReference>
<proteinExistence type="predicted"/>
<dbReference type="InterPro" id="IPR017441">
    <property type="entry name" value="Protein_kinase_ATP_BS"/>
</dbReference>
<feature type="repeat" description="WD" evidence="3">
    <location>
        <begin position="452"/>
        <end position="493"/>
    </location>
</feature>
<dbReference type="PRINTS" id="PR00320">
    <property type="entry name" value="GPROTEINBRPT"/>
</dbReference>
<dbReference type="InterPro" id="IPR020472">
    <property type="entry name" value="WD40_PAC1"/>
</dbReference>
<dbReference type="PROSITE" id="PS00678">
    <property type="entry name" value="WD_REPEATS_1"/>
    <property type="match status" value="1"/>
</dbReference>
<dbReference type="Gene3D" id="1.10.510.10">
    <property type="entry name" value="Transferase(Phosphotransferase) domain 1"/>
    <property type="match status" value="1"/>
</dbReference>
<dbReference type="RefSeq" id="WP_172354112.1">
    <property type="nucleotide sequence ID" value="NZ_CP053661.1"/>
</dbReference>
<dbReference type="GO" id="GO:0004672">
    <property type="term" value="F:protein kinase activity"/>
    <property type="evidence" value="ECO:0007669"/>
    <property type="project" value="InterPro"/>
</dbReference>
<dbReference type="Gene3D" id="2.130.10.10">
    <property type="entry name" value="YVTN repeat-like/Quinoprotein amine dehydrogenase"/>
    <property type="match status" value="2"/>
</dbReference>
<keyword evidence="2" id="KW-0677">Repeat</keyword>
<dbReference type="InterPro" id="IPR011009">
    <property type="entry name" value="Kinase-like_dom_sf"/>
</dbReference>
<feature type="repeat" description="WD" evidence="3">
    <location>
        <begin position="535"/>
        <end position="576"/>
    </location>
</feature>
<dbReference type="InterPro" id="IPR000719">
    <property type="entry name" value="Prot_kinase_dom"/>
</dbReference>
<dbReference type="EMBL" id="CP053661">
    <property type="protein sequence ID" value="QKD81720.1"/>
    <property type="molecule type" value="Genomic_DNA"/>
</dbReference>
<dbReference type="SUPFAM" id="SSF50978">
    <property type="entry name" value="WD40 repeat-like"/>
    <property type="match status" value="1"/>
</dbReference>
<feature type="repeat" description="WD" evidence="3">
    <location>
        <begin position="325"/>
        <end position="366"/>
    </location>
</feature>
<dbReference type="CDD" id="cd00200">
    <property type="entry name" value="WD40"/>
    <property type="match status" value="1"/>
</dbReference>
<dbReference type="PROSITE" id="PS50082">
    <property type="entry name" value="WD_REPEATS_2"/>
    <property type="match status" value="7"/>
</dbReference>
<dbReference type="InterPro" id="IPR001680">
    <property type="entry name" value="WD40_rpt"/>
</dbReference>
<dbReference type="PROSITE" id="PS50294">
    <property type="entry name" value="WD_REPEATS_REGION"/>
    <property type="match status" value="6"/>
</dbReference>
<sequence>MSYCLNPNCANPRNVGDRPFCQSCGMELVLGDRYRALEPLGAGGFGRTFLAVDEYLPSRPRCVIKQLFPPKPGTRHAAKAEELFQREAERLDELGQHPQIPKLLAHFIHNGYPYLIQTYVDGHPLTRELLQAGAFDEDQIRHLLRGLLPVVQFVHDHQVIHRDIKPDNIIRDRHTETLTLVDFGASKMTTASSLSKTGTVIGSAGYSAPEQVAGKATFASDLYSLGVTCIHLMTEVPPIDLYCFVEGRWLWRDHLMQSVSDDLALVIDRMIEPTISRRYAAASAVLHDLEPAQVSFALPYRPSAPMNPAATVPPQRSPWRCMRTLCEHKQAVAAIALNPRNQQFASASFDRSIRLWDVKTDKSTGILLGHTEPVVSLAFSPDGQRLISGSLDDTLRVWNPENGELLRTLNDPSDSIVSLAVAVSPDGQTVVSGSDQHTIRLWHLATGRLVRTLEEPRAVTCVAISPDGRLLASGSSGNTIRLWNLYTGELLKTLEGHSRDVNAIAFSADGSILVSASSDHSIRLWNFETRKVQMLNGHHDWIKAIALSPDGTLLASGSSDHTVKLWSLPDGKLCHTLAGHTREVNAIAFTTDSQILISGSRDRTIKLWRR</sequence>
<evidence type="ECO:0000256" key="3">
    <source>
        <dbReference type="PROSITE-ProRule" id="PRU00221"/>
    </source>
</evidence>
<reference evidence="6 7" key="1">
    <citation type="submission" date="2020-05" db="EMBL/GenBank/DDBJ databases">
        <title>Complete genome sequence of of a novel Thermoleptolyngbya strain isolated from hot springs of Ganzi, Sichuan China.</title>
        <authorList>
            <person name="Tang J."/>
            <person name="Daroch M."/>
            <person name="Li L."/>
            <person name="Waleron K."/>
            <person name="Waleron M."/>
            <person name="Waleron M."/>
        </authorList>
    </citation>
    <scope>NUCLEOTIDE SEQUENCE [LARGE SCALE GENOMIC DNA]</scope>
    <source>
        <strain evidence="6 7">PKUAC-SCTA183</strain>
    </source>
</reference>
<feature type="repeat" description="WD" evidence="3">
    <location>
        <begin position="420"/>
        <end position="452"/>
    </location>
</feature>
<dbReference type="Proteomes" id="UP000505210">
    <property type="component" value="Chromosome"/>
</dbReference>
<name>A0A6M8BBH4_9CYAN</name>
<feature type="repeat" description="WD" evidence="3">
    <location>
        <begin position="494"/>
        <end position="535"/>
    </location>
</feature>
<protein>
    <submittedName>
        <fullName evidence="6">Protein kinase</fullName>
    </submittedName>
</protein>
<dbReference type="Gene3D" id="3.30.200.20">
    <property type="entry name" value="Phosphorylase Kinase, domain 1"/>
    <property type="match status" value="1"/>
</dbReference>
<feature type="repeat" description="WD" evidence="3">
    <location>
        <begin position="577"/>
        <end position="610"/>
    </location>
</feature>
<dbReference type="KEGG" id="theu:HPC62_05510"/>
<evidence type="ECO:0000313" key="7">
    <source>
        <dbReference type="Proteomes" id="UP000505210"/>
    </source>
</evidence>
<accession>A0A6M8BBH4</accession>
<feature type="repeat" description="WD" evidence="3">
    <location>
        <begin position="367"/>
        <end position="408"/>
    </location>
</feature>
<dbReference type="PROSITE" id="PS50011">
    <property type="entry name" value="PROTEIN_KINASE_DOM"/>
    <property type="match status" value="1"/>
</dbReference>
<dbReference type="NCBIfam" id="NF045510">
    <property type="entry name" value="4Cys_prefix_kin"/>
    <property type="match status" value="1"/>
</dbReference>
<dbReference type="PANTHER" id="PTHR19848">
    <property type="entry name" value="WD40 REPEAT PROTEIN"/>
    <property type="match status" value="1"/>
</dbReference>
<keyword evidence="7" id="KW-1185">Reference proteome</keyword>
<feature type="domain" description="Protein kinase" evidence="5">
    <location>
        <begin position="34"/>
        <end position="290"/>
    </location>
</feature>
<dbReference type="Pfam" id="PF00069">
    <property type="entry name" value="Pkinase"/>
    <property type="match status" value="1"/>
</dbReference>
<dbReference type="Pfam" id="PF00400">
    <property type="entry name" value="WD40"/>
    <property type="match status" value="7"/>
</dbReference>
<evidence type="ECO:0000256" key="4">
    <source>
        <dbReference type="PROSITE-ProRule" id="PRU10141"/>
    </source>
</evidence>
<dbReference type="SUPFAM" id="SSF56112">
    <property type="entry name" value="Protein kinase-like (PK-like)"/>
    <property type="match status" value="1"/>
</dbReference>
<dbReference type="InterPro" id="IPR019775">
    <property type="entry name" value="WD40_repeat_CS"/>
</dbReference>
<organism evidence="6 7">
    <name type="scientific">Thermoleptolyngbya sichuanensis A183</name>
    <dbReference type="NCBI Taxonomy" id="2737172"/>
    <lineage>
        <taxon>Bacteria</taxon>
        <taxon>Bacillati</taxon>
        <taxon>Cyanobacteriota</taxon>
        <taxon>Cyanophyceae</taxon>
        <taxon>Oculatellales</taxon>
        <taxon>Oculatellaceae</taxon>
        <taxon>Thermoleptolyngbya</taxon>
        <taxon>Thermoleptolyngbya sichuanensis</taxon>
    </lineage>
</organism>
<dbReference type="PANTHER" id="PTHR19848:SF8">
    <property type="entry name" value="F-BOX AND WD REPEAT DOMAIN CONTAINING 7"/>
    <property type="match status" value="1"/>
</dbReference>
<feature type="binding site" evidence="4">
    <location>
        <position position="65"/>
    </location>
    <ligand>
        <name>ATP</name>
        <dbReference type="ChEBI" id="CHEBI:30616"/>
    </ligand>
</feature>
<gene>
    <name evidence="6" type="ORF">HPC62_05510</name>
</gene>
<dbReference type="AlphaFoldDB" id="A0A6M8BBH4"/>
<evidence type="ECO:0000256" key="1">
    <source>
        <dbReference type="ARBA" id="ARBA00022574"/>
    </source>
</evidence>
<dbReference type="SMART" id="SM00320">
    <property type="entry name" value="WD40"/>
    <property type="match status" value="7"/>
</dbReference>
<dbReference type="InterPro" id="IPR015943">
    <property type="entry name" value="WD40/YVTN_repeat-like_dom_sf"/>
</dbReference>
<keyword evidence="6" id="KW-0808">Transferase</keyword>
<keyword evidence="4" id="KW-0547">Nucleotide-binding</keyword>
<keyword evidence="1 3" id="KW-0853">WD repeat</keyword>